<keyword evidence="11" id="KW-1185">Reference proteome</keyword>
<feature type="domain" description="SPX" evidence="9">
    <location>
        <begin position="1"/>
        <end position="295"/>
    </location>
</feature>
<proteinExistence type="predicted"/>
<dbReference type="AlphaFoldDB" id="A0A9N9C2K7"/>
<dbReference type="PANTHER" id="PTHR46809">
    <property type="entry name" value="STROMAL CELL-DERIVED FACTOR 2-LIKE PROTEIN"/>
    <property type="match status" value="1"/>
</dbReference>
<accession>A0A9N9C2K7</accession>
<dbReference type="EMBL" id="CAJVPQ010002131">
    <property type="protein sequence ID" value="CAG8584534.1"/>
    <property type="molecule type" value="Genomic_DNA"/>
</dbReference>
<dbReference type="Pfam" id="PF03105">
    <property type="entry name" value="SPX"/>
    <property type="match status" value="2"/>
</dbReference>
<dbReference type="CDD" id="cd23279">
    <property type="entry name" value="beta-trefoil_MIR_SDF2-like"/>
    <property type="match status" value="1"/>
</dbReference>
<evidence type="ECO:0000259" key="9">
    <source>
        <dbReference type="PROSITE" id="PS51382"/>
    </source>
</evidence>
<keyword evidence="1" id="KW-0479">Metal-binding</keyword>
<feature type="domain" description="RING-type" evidence="7">
    <location>
        <begin position="331"/>
        <end position="370"/>
    </location>
</feature>
<dbReference type="InterPro" id="IPR001841">
    <property type="entry name" value="Znf_RING"/>
</dbReference>
<dbReference type="PROSITE" id="PS50089">
    <property type="entry name" value="ZF_RING_2"/>
    <property type="match status" value="1"/>
</dbReference>
<dbReference type="SUPFAM" id="SSF82109">
    <property type="entry name" value="MIR domain"/>
    <property type="match status" value="1"/>
</dbReference>
<comment type="caution">
    <text evidence="10">The sequence shown here is derived from an EMBL/GenBank/DDBJ whole genome shotgun (WGS) entry which is preliminary data.</text>
</comment>
<dbReference type="InterPro" id="IPR004331">
    <property type="entry name" value="SPX_dom"/>
</dbReference>
<dbReference type="InterPro" id="IPR016093">
    <property type="entry name" value="MIR_motif"/>
</dbReference>
<dbReference type="PROSITE" id="PS00518">
    <property type="entry name" value="ZF_RING_1"/>
    <property type="match status" value="1"/>
</dbReference>
<dbReference type="PROSITE" id="PS51382">
    <property type="entry name" value="SPX"/>
    <property type="match status" value="1"/>
</dbReference>
<dbReference type="OrthoDB" id="5588846at2759"/>
<evidence type="ECO:0000256" key="6">
    <source>
        <dbReference type="PROSITE-ProRule" id="PRU00175"/>
    </source>
</evidence>
<dbReference type="Pfam" id="PF13923">
    <property type="entry name" value="zf-C3HC4_2"/>
    <property type="match status" value="1"/>
</dbReference>
<evidence type="ECO:0000313" key="10">
    <source>
        <dbReference type="EMBL" id="CAG8584534.1"/>
    </source>
</evidence>
<dbReference type="SMART" id="SM00184">
    <property type="entry name" value="RING"/>
    <property type="match status" value="1"/>
</dbReference>
<organism evidence="10 11">
    <name type="scientific">Funneliformis caledonium</name>
    <dbReference type="NCBI Taxonomy" id="1117310"/>
    <lineage>
        <taxon>Eukaryota</taxon>
        <taxon>Fungi</taxon>
        <taxon>Fungi incertae sedis</taxon>
        <taxon>Mucoromycota</taxon>
        <taxon>Glomeromycotina</taxon>
        <taxon>Glomeromycetes</taxon>
        <taxon>Glomerales</taxon>
        <taxon>Glomeraceae</taxon>
        <taxon>Funneliformis</taxon>
    </lineage>
</organism>
<dbReference type="Gene3D" id="3.30.40.10">
    <property type="entry name" value="Zinc/RING finger domain, C3HC4 (zinc finger)"/>
    <property type="match status" value="1"/>
</dbReference>
<keyword evidence="2" id="KW-0732">Signal</keyword>
<feature type="domain" description="MIR" evidence="8">
    <location>
        <begin position="483"/>
        <end position="535"/>
    </location>
</feature>
<dbReference type="InterPro" id="IPR013083">
    <property type="entry name" value="Znf_RING/FYVE/PHD"/>
</dbReference>
<keyword evidence="3" id="KW-0677">Repeat</keyword>
<dbReference type="Proteomes" id="UP000789570">
    <property type="component" value="Unassembled WGS sequence"/>
</dbReference>
<evidence type="ECO:0000259" key="8">
    <source>
        <dbReference type="PROSITE" id="PS50919"/>
    </source>
</evidence>
<feature type="domain" description="MIR" evidence="8">
    <location>
        <begin position="421"/>
        <end position="475"/>
    </location>
</feature>
<evidence type="ECO:0000256" key="1">
    <source>
        <dbReference type="ARBA" id="ARBA00022723"/>
    </source>
</evidence>
<name>A0A9N9C2K7_9GLOM</name>
<gene>
    <name evidence="10" type="ORF">FCALED_LOCUS7770</name>
</gene>
<keyword evidence="5" id="KW-0862">Zinc</keyword>
<dbReference type="InterPro" id="IPR036300">
    <property type="entry name" value="MIR_dom_sf"/>
</dbReference>
<dbReference type="SMART" id="SM00472">
    <property type="entry name" value="MIR"/>
    <property type="match status" value="3"/>
</dbReference>
<evidence type="ECO:0000259" key="7">
    <source>
        <dbReference type="PROSITE" id="PS50089"/>
    </source>
</evidence>
<evidence type="ECO:0000256" key="4">
    <source>
        <dbReference type="ARBA" id="ARBA00022771"/>
    </source>
</evidence>
<keyword evidence="4 6" id="KW-0863">Zinc-finger</keyword>
<dbReference type="InterPro" id="IPR017907">
    <property type="entry name" value="Znf_RING_CS"/>
</dbReference>
<dbReference type="Gene3D" id="2.80.10.50">
    <property type="match status" value="1"/>
</dbReference>
<dbReference type="Pfam" id="PF02815">
    <property type="entry name" value="MIR"/>
    <property type="match status" value="1"/>
</dbReference>
<dbReference type="PROSITE" id="PS50919">
    <property type="entry name" value="MIR"/>
    <property type="match status" value="2"/>
</dbReference>
<protein>
    <submittedName>
        <fullName evidence="10">17708_t:CDS:1</fullName>
    </submittedName>
</protein>
<evidence type="ECO:0000313" key="11">
    <source>
        <dbReference type="Proteomes" id="UP000789570"/>
    </source>
</evidence>
<evidence type="ECO:0000256" key="5">
    <source>
        <dbReference type="ARBA" id="ARBA00022833"/>
    </source>
</evidence>
<dbReference type="SUPFAM" id="SSF57850">
    <property type="entry name" value="RING/U-box"/>
    <property type="match status" value="1"/>
</dbReference>
<dbReference type="PANTHER" id="PTHR46809:SF2">
    <property type="entry name" value="GH21273P"/>
    <property type="match status" value="1"/>
</dbReference>
<reference evidence="10" key="1">
    <citation type="submission" date="2021-06" db="EMBL/GenBank/DDBJ databases">
        <authorList>
            <person name="Kallberg Y."/>
            <person name="Tangrot J."/>
            <person name="Rosling A."/>
        </authorList>
    </citation>
    <scope>NUCLEOTIDE SEQUENCE</scope>
    <source>
        <strain evidence="10">UK204</strain>
    </source>
</reference>
<sequence>MKFGKSLGRTIEDIPSEWRPFVIQYKTLKRCIHKIVQELNDKGISRNVLKTMLDAAEGYKMEYSFEANPIQIRPYIILNLDAHEHSPDIQHILETTHTEFTTCDSGSVSSLLSLRTTDSNDTETNSDPHDYVTDVISSDSISPHPESIDQSRRITYIKLETDGEFFNTLLEEISQFKHLQQQKQDEFVNNMDRLRELLINVAEIFVGNTESDRNERSCKNAQDQFKWFVDELFRTELTSKFKLNSSREAFHEFLRINNDLIAMKHFQSLNETAMSKILKKHDKQTCLAASPSFEKLLENDPYIIKNMFKSLCFTMNNQLSTVIPQPEDHTCPICTLIYWKPIRLSCGHVFCINCLIKAERKGMRNCPICRSRDSIYNANASNLDKPLRNFLKLYFPKEVKAKQAEVDKEAAKEEMDMLARCQFITCGSAVKMTHSPSNYKLHSHAIAYGSGSGQQSVTGLLNADDPDSLWIVKGAHGASCLRGEPIKCGSIIRLQHSGTGKFLHSHYHHSPISQQQEVSAFEGFDTGDNWKLTCLNKSSIYWLREQKVQFMHLETSSYLSANKEYIYNKPIHGQIEVSASKRLGQDTEWIAQEGIYFVDRNLL</sequence>
<evidence type="ECO:0000256" key="3">
    <source>
        <dbReference type="ARBA" id="ARBA00022737"/>
    </source>
</evidence>
<dbReference type="GO" id="GO:0008270">
    <property type="term" value="F:zinc ion binding"/>
    <property type="evidence" value="ECO:0007669"/>
    <property type="project" value="UniProtKB-KW"/>
</dbReference>
<evidence type="ECO:0000256" key="2">
    <source>
        <dbReference type="ARBA" id="ARBA00022729"/>
    </source>
</evidence>